<evidence type="ECO:0000313" key="2">
    <source>
        <dbReference type="Proteomes" id="UP000015106"/>
    </source>
</evidence>
<sequence>MICISNITCCTKPQMQKHMVVQNRQMLMLEIAVRPSKVVLNQASKSEPTTPTQPKTLVLQDTLKTFVWVTKILELESIVGARSNYTRISF</sequence>
<name>A0A8R7QNS2_TRIUA</name>
<organism evidence="1 2">
    <name type="scientific">Triticum urartu</name>
    <name type="common">Red wild einkorn</name>
    <name type="synonym">Crithodium urartu</name>
    <dbReference type="NCBI Taxonomy" id="4572"/>
    <lineage>
        <taxon>Eukaryota</taxon>
        <taxon>Viridiplantae</taxon>
        <taxon>Streptophyta</taxon>
        <taxon>Embryophyta</taxon>
        <taxon>Tracheophyta</taxon>
        <taxon>Spermatophyta</taxon>
        <taxon>Magnoliopsida</taxon>
        <taxon>Liliopsida</taxon>
        <taxon>Poales</taxon>
        <taxon>Poaceae</taxon>
        <taxon>BOP clade</taxon>
        <taxon>Pooideae</taxon>
        <taxon>Triticodae</taxon>
        <taxon>Triticeae</taxon>
        <taxon>Triticinae</taxon>
        <taxon>Triticum</taxon>
    </lineage>
</organism>
<accession>A0A8R7QNS2</accession>
<dbReference type="Gramene" id="TuG1812G0600000909.01.T01">
    <property type="protein sequence ID" value="TuG1812G0600000909.01.T01"/>
    <property type="gene ID" value="TuG1812G0600000909.01"/>
</dbReference>
<proteinExistence type="predicted"/>
<dbReference type="EnsemblPlants" id="TuG1812G0600000909.01.T01">
    <property type="protein sequence ID" value="TuG1812G0600000909.01.T01"/>
    <property type="gene ID" value="TuG1812G0600000909.01"/>
</dbReference>
<dbReference type="Proteomes" id="UP000015106">
    <property type="component" value="Chromosome 6"/>
</dbReference>
<reference evidence="2" key="1">
    <citation type="journal article" date="2013" name="Nature">
        <title>Draft genome of the wheat A-genome progenitor Triticum urartu.</title>
        <authorList>
            <person name="Ling H.Q."/>
            <person name="Zhao S."/>
            <person name="Liu D."/>
            <person name="Wang J."/>
            <person name="Sun H."/>
            <person name="Zhang C."/>
            <person name="Fan H."/>
            <person name="Li D."/>
            <person name="Dong L."/>
            <person name="Tao Y."/>
            <person name="Gao C."/>
            <person name="Wu H."/>
            <person name="Li Y."/>
            <person name="Cui Y."/>
            <person name="Guo X."/>
            <person name="Zheng S."/>
            <person name="Wang B."/>
            <person name="Yu K."/>
            <person name="Liang Q."/>
            <person name="Yang W."/>
            <person name="Lou X."/>
            <person name="Chen J."/>
            <person name="Feng M."/>
            <person name="Jian J."/>
            <person name="Zhang X."/>
            <person name="Luo G."/>
            <person name="Jiang Y."/>
            <person name="Liu J."/>
            <person name="Wang Z."/>
            <person name="Sha Y."/>
            <person name="Zhang B."/>
            <person name="Wu H."/>
            <person name="Tang D."/>
            <person name="Shen Q."/>
            <person name="Xue P."/>
            <person name="Zou S."/>
            <person name="Wang X."/>
            <person name="Liu X."/>
            <person name="Wang F."/>
            <person name="Yang Y."/>
            <person name="An X."/>
            <person name="Dong Z."/>
            <person name="Zhang K."/>
            <person name="Zhang X."/>
            <person name="Luo M.C."/>
            <person name="Dvorak J."/>
            <person name="Tong Y."/>
            <person name="Wang J."/>
            <person name="Yang H."/>
            <person name="Li Z."/>
            <person name="Wang D."/>
            <person name="Zhang A."/>
            <person name="Wang J."/>
        </authorList>
    </citation>
    <scope>NUCLEOTIDE SEQUENCE</scope>
    <source>
        <strain evidence="2">cv. G1812</strain>
    </source>
</reference>
<protein>
    <submittedName>
        <fullName evidence="1">Uncharacterized protein</fullName>
    </submittedName>
</protein>
<dbReference type="AlphaFoldDB" id="A0A8R7QNS2"/>
<keyword evidence="2" id="KW-1185">Reference proteome</keyword>
<reference evidence="1" key="2">
    <citation type="submission" date="2018-03" db="EMBL/GenBank/DDBJ databases">
        <title>The Triticum urartu genome reveals the dynamic nature of wheat genome evolution.</title>
        <authorList>
            <person name="Ling H."/>
            <person name="Ma B."/>
            <person name="Shi X."/>
            <person name="Liu H."/>
            <person name="Dong L."/>
            <person name="Sun H."/>
            <person name="Cao Y."/>
            <person name="Gao Q."/>
            <person name="Zheng S."/>
            <person name="Li Y."/>
            <person name="Yu Y."/>
            <person name="Du H."/>
            <person name="Qi M."/>
            <person name="Li Y."/>
            <person name="Yu H."/>
            <person name="Cui Y."/>
            <person name="Wang N."/>
            <person name="Chen C."/>
            <person name="Wu H."/>
            <person name="Zhao Y."/>
            <person name="Zhang J."/>
            <person name="Li Y."/>
            <person name="Zhou W."/>
            <person name="Zhang B."/>
            <person name="Hu W."/>
            <person name="Eijk M."/>
            <person name="Tang J."/>
            <person name="Witsenboer H."/>
            <person name="Zhao S."/>
            <person name="Li Z."/>
            <person name="Zhang A."/>
            <person name="Wang D."/>
            <person name="Liang C."/>
        </authorList>
    </citation>
    <scope>NUCLEOTIDE SEQUENCE [LARGE SCALE GENOMIC DNA]</scope>
    <source>
        <strain evidence="1">cv. G1812</strain>
    </source>
</reference>
<evidence type="ECO:0000313" key="1">
    <source>
        <dbReference type="EnsemblPlants" id="TuG1812G0600000909.01.T01"/>
    </source>
</evidence>
<reference evidence="1" key="3">
    <citation type="submission" date="2022-06" db="UniProtKB">
        <authorList>
            <consortium name="EnsemblPlants"/>
        </authorList>
    </citation>
    <scope>IDENTIFICATION</scope>
</reference>